<dbReference type="EMBL" id="LZZM01000024">
    <property type="protein sequence ID" value="OOM82175.1"/>
    <property type="molecule type" value="Genomic_DNA"/>
</dbReference>
<evidence type="ECO:0000313" key="2">
    <source>
        <dbReference type="EMBL" id="OOM82175.1"/>
    </source>
</evidence>
<comment type="caution">
    <text evidence="2">The sequence shown here is derived from an EMBL/GenBank/DDBJ whole genome shotgun (WGS) entry which is preliminary data.</text>
</comment>
<dbReference type="OrthoDB" id="2350294at2"/>
<keyword evidence="3" id="KW-1185">Reference proteome</keyword>
<dbReference type="AlphaFoldDB" id="A0A1S8TXM5"/>
<reference evidence="2 3" key="1">
    <citation type="submission" date="2016-05" db="EMBL/GenBank/DDBJ databases">
        <title>Microbial solvent formation.</title>
        <authorList>
            <person name="Poehlein A."/>
            <person name="Montoya Solano J.D."/>
            <person name="Flitsch S."/>
            <person name="Krabben P."/>
            <person name="Duerre P."/>
            <person name="Daniel R."/>
        </authorList>
    </citation>
    <scope>NUCLEOTIDE SEQUENCE [LARGE SCALE GENOMIC DNA]</scope>
    <source>
        <strain evidence="2 3">DSM 2619</strain>
    </source>
</reference>
<keyword evidence="1" id="KW-0175">Coiled coil</keyword>
<dbReference type="RefSeq" id="WP_143328954.1">
    <property type="nucleotide sequence ID" value="NZ_LZZM01000024.1"/>
</dbReference>
<proteinExistence type="predicted"/>
<feature type="coiled-coil region" evidence="1">
    <location>
        <begin position="269"/>
        <end position="310"/>
    </location>
</feature>
<organism evidence="2 3">
    <name type="scientific">Clostridium puniceum</name>
    <dbReference type="NCBI Taxonomy" id="29367"/>
    <lineage>
        <taxon>Bacteria</taxon>
        <taxon>Bacillati</taxon>
        <taxon>Bacillota</taxon>
        <taxon>Clostridia</taxon>
        <taxon>Eubacteriales</taxon>
        <taxon>Clostridiaceae</taxon>
        <taxon>Clostridium</taxon>
    </lineage>
</organism>
<accession>A0A1S8TXM5</accession>
<evidence type="ECO:0000256" key="1">
    <source>
        <dbReference type="SAM" id="Coils"/>
    </source>
</evidence>
<gene>
    <name evidence="2" type="ORF">CLPUN_04590</name>
</gene>
<evidence type="ECO:0000313" key="3">
    <source>
        <dbReference type="Proteomes" id="UP000190890"/>
    </source>
</evidence>
<protein>
    <recommendedName>
        <fullName evidence="4">DUF3800 domain-containing protein</fullName>
    </recommendedName>
</protein>
<name>A0A1S8TXM5_9CLOT</name>
<evidence type="ECO:0008006" key="4">
    <source>
        <dbReference type="Google" id="ProtNLM"/>
    </source>
</evidence>
<sequence length="340" mass="39488">MGKRYVMFVDERGFLGTETNDNLSMVGVIFEYDYSIESKNRECELRRKLSEFKNKLFGNGSSISLDDLILQENVYRNINKIQRAQFVNELPQLFKNLKFTVIVSTIKQEKNKANDSYSKLTKILLKKYYCFIMKKSGESGGIIIEARKGNASYEIQQNFFDIYNERSMRLCTLDNIQNKINTFIVCEKNNEAYGLGIQVLNVLNNALFRVSNGLRDVDRKLISYIDYGNKNKIFDVINHKIYKDTQIDVSIKKMQGAAYSNIELFSKELKTLKEEIKVRDNRIDEKEKEINDLTDAIKVLNKQLEEALLSRKSDSIIFQILSDINFKMKGLEDKSMAAKH</sequence>
<dbReference type="Proteomes" id="UP000190890">
    <property type="component" value="Unassembled WGS sequence"/>
</dbReference>